<feature type="domain" description="Ig-like" evidence="8">
    <location>
        <begin position="382"/>
        <end position="480"/>
    </location>
</feature>
<dbReference type="Proteomes" id="UP001652662">
    <property type="component" value="Chromosome 4"/>
</dbReference>
<proteinExistence type="predicted"/>
<dbReference type="Pfam" id="PF07686">
    <property type="entry name" value="V-set"/>
    <property type="match status" value="2"/>
</dbReference>
<evidence type="ECO:0000256" key="1">
    <source>
        <dbReference type="ARBA" id="ARBA00004370"/>
    </source>
</evidence>
<dbReference type="Pfam" id="PF07654">
    <property type="entry name" value="C1-set"/>
    <property type="match status" value="1"/>
</dbReference>
<evidence type="ECO:0000256" key="7">
    <source>
        <dbReference type="SAM" id="SignalP"/>
    </source>
</evidence>
<evidence type="ECO:0000256" key="3">
    <source>
        <dbReference type="ARBA" id="ARBA00022989"/>
    </source>
</evidence>
<evidence type="ECO:0000259" key="8">
    <source>
        <dbReference type="PROSITE" id="PS50835"/>
    </source>
</evidence>
<gene>
    <name evidence="10" type="primary">LOC103540610</name>
</gene>
<keyword evidence="9" id="KW-1185">Reference proteome</keyword>
<dbReference type="SMART" id="SM00407">
    <property type="entry name" value="IGc1"/>
    <property type="match status" value="1"/>
</dbReference>
<protein>
    <recommendedName>
        <fullName evidence="8">Ig-like domain-containing protein</fullName>
    </recommendedName>
</protein>
<comment type="subcellular location">
    <subcellularLocation>
        <location evidence="1">Membrane</location>
    </subcellularLocation>
</comment>
<keyword evidence="6" id="KW-0393">Immunoglobulin domain</keyword>
<dbReference type="GeneID" id="103540610"/>
<feature type="domain" description="Ig-like" evidence="8">
    <location>
        <begin position="145"/>
        <end position="240"/>
    </location>
</feature>
<name>A0ABM4P2X3_EQUPR</name>
<evidence type="ECO:0000256" key="6">
    <source>
        <dbReference type="ARBA" id="ARBA00023319"/>
    </source>
</evidence>
<dbReference type="SUPFAM" id="SSF48726">
    <property type="entry name" value="Immunoglobulin"/>
    <property type="match status" value="3"/>
</dbReference>
<dbReference type="Gene3D" id="2.60.40.10">
    <property type="entry name" value="Immunoglobulins"/>
    <property type="match status" value="3"/>
</dbReference>
<dbReference type="SMART" id="SM00409">
    <property type="entry name" value="IG"/>
    <property type="match status" value="2"/>
</dbReference>
<evidence type="ECO:0000313" key="10">
    <source>
        <dbReference type="RefSeq" id="XP_070471533.1"/>
    </source>
</evidence>
<feature type="chain" id="PRO_5045553845" description="Ig-like domain-containing protein" evidence="7">
    <location>
        <begin position="21"/>
        <end position="552"/>
    </location>
</feature>
<evidence type="ECO:0000256" key="4">
    <source>
        <dbReference type="ARBA" id="ARBA00023136"/>
    </source>
</evidence>
<dbReference type="InterPro" id="IPR013783">
    <property type="entry name" value="Ig-like_fold"/>
</dbReference>
<feature type="signal peptide" evidence="7">
    <location>
        <begin position="1"/>
        <end position="20"/>
    </location>
</feature>
<dbReference type="InterPro" id="IPR051117">
    <property type="entry name" value="TRG_var/const_region"/>
</dbReference>
<feature type="domain" description="Ig-like" evidence="8">
    <location>
        <begin position="14"/>
        <end position="114"/>
    </location>
</feature>
<dbReference type="InterPro" id="IPR003597">
    <property type="entry name" value="Ig_C1-set"/>
</dbReference>
<reference evidence="10" key="1">
    <citation type="submission" date="2025-08" db="UniProtKB">
        <authorList>
            <consortium name="RefSeq"/>
        </authorList>
    </citation>
    <scope>IDENTIFICATION</scope>
    <source>
        <tissue evidence="10">Blood</tissue>
    </source>
</reference>
<dbReference type="InterPro" id="IPR007110">
    <property type="entry name" value="Ig-like_dom"/>
</dbReference>
<keyword evidence="3" id="KW-1133">Transmembrane helix</keyword>
<keyword evidence="5" id="KW-0675">Receptor</keyword>
<dbReference type="PANTHER" id="PTHR19256">
    <property type="entry name" value="T-CELL RECEPTOR GAMMA CHAIN"/>
    <property type="match status" value="1"/>
</dbReference>
<dbReference type="InterPro" id="IPR013106">
    <property type="entry name" value="Ig_V-set"/>
</dbReference>
<keyword evidence="7" id="KW-0732">Signal</keyword>
<dbReference type="PANTHER" id="PTHR19256:SF65">
    <property type="entry name" value="T CELL RECEPTOR GAMMA CONSTANT 1-RELATED"/>
    <property type="match status" value="1"/>
</dbReference>
<keyword evidence="4" id="KW-0472">Membrane</keyword>
<keyword evidence="2" id="KW-0812">Transmembrane</keyword>
<evidence type="ECO:0000256" key="5">
    <source>
        <dbReference type="ARBA" id="ARBA00023170"/>
    </source>
</evidence>
<evidence type="ECO:0000256" key="2">
    <source>
        <dbReference type="ARBA" id="ARBA00022692"/>
    </source>
</evidence>
<evidence type="ECO:0000313" key="9">
    <source>
        <dbReference type="Proteomes" id="UP001652662"/>
    </source>
</evidence>
<accession>A0ABM4P2X3</accession>
<organism evidence="9 10">
    <name type="scientific">Equus przewalskii</name>
    <name type="common">Przewalski's horse</name>
    <name type="synonym">Equus caballus przewalskii</name>
    <dbReference type="NCBI Taxonomy" id="9798"/>
    <lineage>
        <taxon>Eukaryota</taxon>
        <taxon>Metazoa</taxon>
        <taxon>Chordata</taxon>
        <taxon>Craniata</taxon>
        <taxon>Vertebrata</taxon>
        <taxon>Euteleostomi</taxon>
        <taxon>Mammalia</taxon>
        <taxon>Eutheria</taxon>
        <taxon>Laurasiatheria</taxon>
        <taxon>Perissodactyla</taxon>
        <taxon>Equidae</taxon>
        <taxon>Equus</taxon>
    </lineage>
</organism>
<dbReference type="SMART" id="SM00406">
    <property type="entry name" value="IGv"/>
    <property type="match status" value="2"/>
</dbReference>
<dbReference type="InterPro" id="IPR003599">
    <property type="entry name" value="Ig_sub"/>
</dbReference>
<dbReference type="PROSITE" id="PS50835">
    <property type="entry name" value="IG_LIKE"/>
    <property type="match status" value="3"/>
</dbReference>
<sequence length="552" mass="61774">MLRALALLLAFLAPATQVSSNLEGTQMLVTKQAGSSVVITCDITQSSDYVHWYRYQEGMAPRRLLYYQFSSSKVVVDPGISSQKYNAYQGTGRTCKLYIKFLEESDSGVYYCAVWERHSWIKTFGEGTKLLVIPSDAHLPADISPKPTMFLPSIAEINLHKAGTYLCLLEKFFPEVIKIYWIEKNGYRILESKQGNTMKTDTTYMKFSWLTVTGKSMDKEHKCIVQHENNKGGVDQEILFPSVNKVVTSIFTATDSTKAHPKKESKATAINSIEACVKDEDNRLAVDGIGTVSFYYAPGNPVNPLRTPEGKGTLEGWHHVERIRTCSSLKTARAWQSQSPWEEQVWSVRGCLPLLSSVPFLLRPEEEGMLWALTLFLAFLAPATQVSSNMEGIQIVFTRQAGSSVLITCDLKQSSDYIHWYRFQEGMAPRRLLYYHLSSSKVVVESGISSQKYQAYQGTGRTCNLYIQSLEESDSALYYCASWERHSDTDLLSPALKILLVVDKSSLDTQDRPAPASHPALSSLCCEQSETLSSAPSLHPHIPLASLLPHKP</sequence>
<dbReference type="RefSeq" id="XP_070471533.1">
    <property type="nucleotide sequence ID" value="XM_070615432.1"/>
</dbReference>
<dbReference type="InterPro" id="IPR036179">
    <property type="entry name" value="Ig-like_dom_sf"/>
</dbReference>